<feature type="compositionally biased region" description="Polar residues" evidence="5">
    <location>
        <begin position="577"/>
        <end position="588"/>
    </location>
</feature>
<dbReference type="InterPro" id="IPR020846">
    <property type="entry name" value="MFS_dom"/>
</dbReference>
<dbReference type="AlphaFoldDB" id="A0A8H7VHV8"/>
<keyword evidence="4 6" id="KW-0472">Membrane</keyword>
<dbReference type="CDD" id="cd17502">
    <property type="entry name" value="MFS_Azr1_MDR_like"/>
    <property type="match status" value="1"/>
</dbReference>
<dbReference type="PROSITE" id="PS50850">
    <property type="entry name" value="MFS"/>
    <property type="match status" value="1"/>
</dbReference>
<feature type="transmembrane region" description="Helical" evidence="6">
    <location>
        <begin position="278"/>
        <end position="298"/>
    </location>
</feature>
<dbReference type="PANTHER" id="PTHR23501">
    <property type="entry name" value="MAJOR FACILITATOR SUPERFAMILY"/>
    <property type="match status" value="1"/>
</dbReference>
<proteinExistence type="predicted"/>
<feature type="transmembrane region" description="Helical" evidence="6">
    <location>
        <begin position="209"/>
        <end position="227"/>
    </location>
</feature>
<dbReference type="InterPro" id="IPR036259">
    <property type="entry name" value="MFS_trans_sf"/>
</dbReference>
<evidence type="ECO:0000313" key="9">
    <source>
        <dbReference type="Proteomes" id="UP000646827"/>
    </source>
</evidence>
<feature type="transmembrane region" description="Helical" evidence="6">
    <location>
        <begin position="119"/>
        <end position="137"/>
    </location>
</feature>
<protein>
    <recommendedName>
        <fullName evidence="7">Major facilitator superfamily (MFS) profile domain-containing protein</fullName>
    </recommendedName>
</protein>
<feature type="domain" description="Major facilitator superfamily (MFS) profile" evidence="7">
    <location>
        <begin position="54"/>
        <end position="541"/>
    </location>
</feature>
<dbReference type="Gene3D" id="1.20.1250.20">
    <property type="entry name" value="MFS general substrate transporter like domains"/>
    <property type="match status" value="1"/>
</dbReference>
<evidence type="ECO:0000256" key="4">
    <source>
        <dbReference type="ARBA" id="ARBA00023136"/>
    </source>
</evidence>
<evidence type="ECO:0000256" key="6">
    <source>
        <dbReference type="SAM" id="Phobius"/>
    </source>
</evidence>
<accession>A0A8H7VHV8</accession>
<evidence type="ECO:0000256" key="1">
    <source>
        <dbReference type="ARBA" id="ARBA00004141"/>
    </source>
</evidence>
<feature type="transmembrane region" description="Helical" evidence="6">
    <location>
        <begin position="91"/>
        <end position="107"/>
    </location>
</feature>
<feature type="transmembrane region" description="Helical" evidence="6">
    <location>
        <begin position="149"/>
        <end position="169"/>
    </location>
</feature>
<dbReference type="InterPro" id="IPR005829">
    <property type="entry name" value="Sugar_transporter_CS"/>
</dbReference>
<feature type="region of interest" description="Disordered" evidence="5">
    <location>
        <begin position="1"/>
        <end position="26"/>
    </location>
</feature>
<evidence type="ECO:0000256" key="5">
    <source>
        <dbReference type="SAM" id="MobiDB-lite"/>
    </source>
</evidence>
<dbReference type="PROSITE" id="PS00216">
    <property type="entry name" value="SUGAR_TRANSPORT_1"/>
    <property type="match status" value="1"/>
</dbReference>
<feature type="transmembrane region" description="Helical" evidence="6">
    <location>
        <begin position="405"/>
        <end position="428"/>
    </location>
</feature>
<feature type="transmembrane region" description="Helical" evidence="6">
    <location>
        <begin position="181"/>
        <end position="203"/>
    </location>
</feature>
<dbReference type="Gene3D" id="1.20.1720.10">
    <property type="entry name" value="Multidrug resistance protein D"/>
    <property type="match status" value="1"/>
</dbReference>
<sequence length="588" mass="64112">MPREAEQITSNNNNNDVATIVSEKGIASSEKESSIVEEQPPKRSRFERFRTIGIFVGIILSMFVMSLNSTVVAPAMSIIATELQALEQQTWIATSFMVAMISFQPLAGKFSDIFGRKPVLLFGLCFFWIGSLISALSPTISGVIAGRTIQGFGGGGIFSMMFVVVTDIASPEWKPRLQSMLTVIYGLSSVVGPLIGGAFVDYLTWRWDFWINIIIGGLAAILILIFLKESGTIQNEPLIVKVKRIDALGILFSISCVTCLLLALGWGPLYGWKDAHSVGPFVAAGVALVLLVISQGWISKEPVMPAAIMLQPSVFTIYIFMATLGLGFVGTLYFGPILFQSVFGANSIQSGIRLIPFMGCLIVGSLGSSYLISKIPYVKFFLLVGACCNVLGYGLFYTVNENSSWGHQAGFLSFCGFAFGLSQQNAILAVQTTVDKKYMAVATSLTNFFMMLGSAIGVAIYQTLFSIFLENEARELDPEIIAIGNEYDALKNYLYIRKMPVDAQGPIIKAYMNALHLTFTVPLCAAGISIIAVLFTRNVRYGVSPSQSQEKIDEENQRQQPLGEVILDDDAKDSSMFEHSNVSSIHGH</sequence>
<feature type="transmembrane region" description="Helical" evidence="6">
    <location>
        <begin position="514"/>
        <end position="535"/>
    </location>
</feature>
<dbReference type="Pfam" id="PF07690">
    <property type="entry name" value="MFS_1"/>
    <property type="match status" value="1"/>
</dbReference>
<gene>
    <name evidence="8" type="ORF">INT45_010407</name>
</gene>
<feature type="transmembrane region" description="Helical" evidence="6">
    <location>
        <begin position="52"/>
        <end position="79"/>
    </location>
</feature>
<feature type="transmembrane region" description="Helical" evidence="6">
    <location>
        <begin position="354"/>
        <end position="373"/>
    </location>
</feature>
<feature type="transmembrane region" description="Helical" evidence="6">
    <location>
        <begin position="380"/>
        <end position="399"/>
    </location>
</feature>
<dbReference type="OrthoDB" id="10021397at2759"/>
<reference evidence="8 9" key="1">
    <citation type="submission" date="2020-12" db="EMBL/GenBank/DDBJ databases">
        <title>Metabolic potential, ecology and presence of endohyphal bacteria is reflected in genomic diversity of Mucoromycotina.</title>
        <authorList>
            <person name="Muszewska A."/>
            <person name="Okrasinska A."/>
            <person name="Steczkiewicz K."/>
            <person name="Drgas O."/>
            <person name="Orlowska M."/>
            <person name="Perlinska-Lenart U."/>
            <person name="Aleksandrzak-Piekarczyk T."/>
            <person name="Szatraj K."/>
            <person name="Zielenkiewicz U."/>
            <person name="Pilsyk S."/>
            <person name="Malc E."/>
            <person name="Mieczkowski P."/>
            <person name="Kruszewska J.S."/>
            <person name="Biernat P."/>
            <person name="Pawlowska J."/>
        </authorList>
    </citation>
    <scope>NUCLEOTIDE SEQUENCE [LARGE SCALE GENOMIC DNA]</scope>
    <source>
        <strain evidence="8 9">CBS 142.35</strain>
    </source>
</reference>
<evidence type="ECO:0000259" key="7">
    <source>
        <dbReference type="PROSITE" id="PS50850"/>
    </source>
</evidence>
<dbReference type="Proteomes" id="UP000646827">
    <property type="component" value="Unassembled WGS sequence"/>
</dbReference>
<dbReference type="GO" id="GO:0005886">
    <property type="term" value="C:plasma membrane"/>
    <property type="evidence" value="ECO:0007669"/>
    <property type="project" value="TreeGrafter"/>
</dbReference>
<evidence type="ECO:0000256" key="2">
    <source>
        <dbReference type="ARBA" id="ARBA00022692"/>
    </source>
</evidence>
<dbReference type="EMBL" id="JAEPRB010000177">
    <property type="protein sequence ID" value="KAG2219487.1"/>
    <property type="molecule type" value="Genomic_DNA"/>
</dbReference>
<evidence type="ECO:0000313" key="8">
    <source>
        <dbReference type="EMBL" id="KAG2219487.1"/>
    </source>
</evidence>
<feature type="transmembrane region" description="Helical" evidence="6">
    <location>
        <begin position="448"/>
        <end position="469"/>
    </location>
</feature>
<feature type="non-terminal residue" evidence="8">
    <location>
        <position position="1"/>
    </location>
</feature>
<feature type="transmembrane region" description="Helical" evidence="6">
    <location>
        <begin position="247"/>
        <end position="266"/>
    </location>
</feature>
<feature type="compositionally biased region" description="Polar residues" evidence="5">
    <location>
        <begin position="7"/>
        <end position="17"/>
    </location>
</feature>
<feature type="region of interest" description="Disordered" evidence="5">
    <location>
        <begin position="546"/>
        <end position="588"/>
    </location>
</feature>
<keyword evidence="9" id="KW-1185">Reference proteome</keyword>
<dbReference type="InterPro" id="IPR011701">
    <property type="entry name" value="MFS"/>
</dbReference>
<comment type="caution">
    <text evidence="8">The sequence shown here is derived from an EMBL/GenBank/DDBJ whole genome shotgun (WGS) entry which is preliminary data.</text>
</comment>
<name>A0A8H7VHV8_9FUNG</name>
<organism evidence="8 9">
    <name type="scientific">Circinella minor</name>
    <dbReference type="NCBI Taxonomy" id="1195481"/>
    <lineage>
        <taxon>Eukaryota</taxon>
        <taxon>Fungi</taxon>
        <taxon>Fungi incertae sedis</taxon>
        <taxon>Mucoromycota</taxon>
        <taxon>Mucoromycotina</taxon>
        <taxon>Mucoromycetes</taxon>
        <taxon>Mucorales</taxon>
        <taxon>Lichtheimiaceae</taxon>
        <taxon>Circinella</taxon>
    </lineage>
</organism>
<evidence type="ECO:0000256" key="3">
    <source>
        <dbReference type="ARBA" id="ARBA00022989"/>
    </source>
</evidence>
<comment type="subcellular location">
    <subcellularLocation>
        <location evidence="1">Membrane</location>
        <topology evidence="1">Multi-pass membrane protein</topology>
    </subcellularLocation>
</comment>
<dbReference type="SUPFAM" id="SSF103473">
    <property type="entry name" value="MFS general substrate transporter"/>
    <property type="match status" value="1"/>
</dbReference>
<keyword evidence="2 6" id="KW-0812">Transmembrane</keyword>
<keyword evidence="3 6" id="KW-1133">Transmembrane helix</keyword>
<dbReference type="PANTHER" id="PTHR23501:SF198">
    <property type="entry name" value="AZOLE RESISTANCE PROTEIN 1-RELATED"/>
    <property type="match status" value="1"/>
</dbReference>
<feature type="transmembrane region" description="Helical" evidence="6">
    <location>
        <begin position="310"/>
        <end position="334"/>
    </location>
</feature>
<dbReference type="GO" id="GO:0022857">
    <property type="term" value="F:transmembrane transporter activity"/>
    <property type="evidence" value="ECO:0007669"/>
    <property type="project" value="InterPro"/>
</dbReference>